<accession>A0A7S4GD25</accession>
<sequence length="381" mass="41947">MNARTRARETHSDESEAGSELRRETPSGGPEPGSELCELSSDESVPEALNRNRDEKQRQKYEQLFGETHVPHTPWERLENGEVACHVTKLVFATAVQCINHKRTQQYQRGLAASDLQQDEDVLVELEKQARAEKDRFIQQKHALVKETNIAKQTLRAETAHLAKAVRQKEHDLLMAKAKIAKMQTQHERQIAHIKSTYQRKIDALIRLMDEQSKGGSQTTAKEPGKACRKKSQGLRDLSVPPHCSPVSTPSPKPEAKVPECSALKMGPNPWAPIEFDAMVGLHKMSLASAQSTKSKNAVPNEVMQAFLLDMQVPANMTPPVDMSDCGSVTEGSGRSTRSESLGSCVSSLGSEDALCKVHKFPAGALAVDAQLKISECGCLR</sequence>
<dbReference type="EMBL" id="HBJA01127736">
    <property type="protein sequence ID" value="CAE0832728.1"/>
    <property type="molecule type" value="Transcribed_RNA"/>
</dbReference>
<dbReference type="AlphaFoldDB" id="A0A7S4GD25"/>
<reference evidence="2" key="1">
    <citation type="submission" date="2021-01" db="EMBL/GenBank/DDBJ databases">
        <authorList>
            <person name="Corre E."/>
            <person name="Pelletier E."/>
            <person name="Niang G."/>
            <person name="Scheremetjew M."/>
            <person name="Finn R."/>
            <person name="Kale V."/>
            <person name="Holt S."/>
            <person name="Cochrane G."/>
            <person name="Meng A."/>
            <person name="Brown T."/>
            <person name="Cohen L."/>
        </authorList>
    </citation>
    <scope>NUCLEOTIDE SEQUENCE</scope>
    <source>
        <strain evidence="2">CCMP1594</strain>
    </source>
</reference>
<protein>
    <submittedName>
        <fullName evidence="2">Uncharacterized protein</fullName>
    </submittedName>
</protein>
<feature type="compositionally biased region" description="Basic and acidic residues" evidence="1">
    <location>
        <begin position="1"/>
        <end position="25"/>
    </location>
</feature>
<gene>
    <name evidence="2" type="ORF">EGYM00163_LOCUS44013</name>
</gene>
<name>A0A7S4GD25_9EUGL</name>
<evidence type="ECO:0000256" key="1">
    <source>
        <dbReference type="SAM" id="MobiDB-lite"/>
    </source>
</evidence>
<organism evidence="2">
    <name type="scientific">Eutreptiella gymnastica</name>
    <dbReference type="NCBI Taxonomy" id="73025"/>
    <lineage>
        <taxon>Eukaryota</taxon>
        <taxon>Discoba</taxon>
        <taxon>Euglenozoa</taxon>
        <taxon>Euglenida</taxon>
        <taxon>Spirocuta</taxon>
        <taxon>Euglenophyceae</taxon>
        <taxon>Eutreptiales</taxon>
        <taxon>Eutreptiaceae</taxon>
        <taxon>Eutreptiella</taxon>
    </lineage>
</organism>
<evidence type="ECO:0000313" key="2">
    <source>
        <dbReference type="EMBL" id="CAE0832728.1"/>
    </source>
</evidence>
<feature type="region of interest" description="Disordered" evidence="1">
    <location>
        <begin position="213"/>
        <end position="257"/>
    </location>
</feature>
<feature type="region of interest" description="Disordered" evidence="1">
    <location>
        <begin position="1"/>
        <end position="56"/>
    </location>
</feature>
<proteinExistence type="predicted"/>